<accession>A0AA86SCE8</accession>
<keyword evidence="3" id="KW-1185">Reference proteome</keyword>
<feature type="region of interest" description="Disordered" evidence="1">
    <location>
        <begin position="1"/>
        <end position="35"/>
    </location>
</feature>
<reference evidence="2" key="1">
    <citation type="submission" date="2023-10" db="EMBL/GenBank/DDBJ databases">
        <authorList>
            <person name="Domelevo Entfellner J.-B."/>
        </authorList>
    </citation>
    <scope>NUCLEOTIDE SEQUENCE</scope>
</reference>
<dbReference type="EMBL" id="OY731398">
    <property type="protein sequence ID" value="CAJ1861775.1"/>
    <property type="molecule type" value="Genomic_DNA"/>
</dbReference>
<gene>
    <name evidence="2" type="ORF">AYBTSS11_LOCUS2190</name>
</gene>
<proteinExistence type="predicted"/>
<organism evidence="2 3">
    <name type="scientific">Sphenostylis stenocarpa</name>
    <dbReference type="NCBI Taxonomy" id="92480"/>
    <lineage>
        <taxon>Eukaryota</taxon>
        <taxon>Viridiplantae</taxon>
        <taxon>Streptophyta</taxon>
        <taxon>Embryophyta</taxon>
        <taxon>Tracheophyta</taxon>
        <taxon>Spermatophyta</taxon>
        <taxon>Magnoliopsida</taxon>
        <taxon>eudicotyledons</taxon>
        <taxon>Gunneridae</taxon>
        <taxon>Pentapetalae</taxon>
        <taxon>rosids</taxon>
        <taxon>fabids</taxon>
        <taxon>Fabales</taxon>
        <taxon>Fabaceae</taxon>
        <taxon>Papilionoideae</taxon>
        <taxon>50 kb inversion clade</taxon>
        <taxon>NPAAA clade</taxon>
        <taxon>indigoferoid/millettioid clade</taxon>
        <taxon>Phaseoleae</taxon>
        <taxon>Sphenostylis</taxon>
    </lineage>
</organism>
<protein>
    <submittedName>
        <fullName evidence="2">Uncharacterized protein</fullName>
    </submittedName>
</protein>
<dbReference type="AlphaFoldDB" id="A0AA86SCE8"/>
<dbReference type="Proteomes" id="UP001189624">
    <property type="component" value="Chromosome 1"/>
</dbReference>
<dbReference type="Gramene" id="rna-AYBTSS11_LOCUS2190">
    <property type="protein sequence ID" value="CAJ1861775.1"/>
    <property type="gene ID" value="gene-AYBTSS11_LOCUS2190"/>
</dbReference>
<evidence type="ECO:0000313" key="3">
    <source>
        <dbReference type="Proteomes" id="UP001189624"/>
    </source>
</evidence>
<name>A0AA86SCE8_9FABA</name>
<feature type="compositionally biased region" description="Basic and acidic residues" evidence="1">
    <location>
        <begin position="1"/>
        <end position="12"/>
    </location>
</feature>
<evidence type="ECO:0000313" key="2">
    <source>
        <dbReference type="EMBL" id="CAJ1861775.1"/>
    </source>
</evidence>
<sequence length="83" mass="9200">MKFEFDDVKRESGLGNSCVAAGFTTGEEPSRPVDRDDLAAGEETVGVDLQEEEFQTDFDGVRGEIDSQHHSTLQNSMKYELTV</sequence>
<evidence type="ECO:0000256" key="1">
    <source>
        <dbReference type="SAM" id="MobiDB-lite"/>
    </source>
</evidence>